<evidence type="ECO:0000256" key="1">
    <source>
        <dbReference type="SAM" id="MobiDB-lite"/>
    </source>
</evidence>
<accession>A0A6A4HQS1</accession>
<evidence type="ECO:0000313" key="4">
    <source>
        <dbReference type="Proteomes" id="UP000799118"/>
    </source>
</evidence>
<organism evidence="3 4">
    <name type="scientific">Gymnopus androsaceus JB14</name>
    <dbReference type="NCBI Taxonomy" id="1447944"/>
    <lineage>
        <taxon>Eukaryota</taxon>
        <taxon>Fungi</taxon>
        <taxon>Dikarya</taxon>
        <taxon>Basidiomycota</taxon>
        <taxon>Agaricomycotina</taxon>
        <taxon>Agaricomycetes</taxon>
        <taxon>Agaricomycetidae</taxon>
        <taxon>Agaricales</taxon>
        <taxon>Marasmiineae</taxon>
        <taxon>Omphalotaceae</taxon>
        <taxon>Gymnopus</taxon>
    </lineage>
</organism>
<proteinExistence type="predicted"/>
<keyword evidence="4" id="KW-1185">Reference proteome</keyword>
<dbReference type="InterPro" id="IPR049203">
    <property type="entry name" value="DUF6818"/>
</dbReference>
<dbReference type="EMBL" id="ML769461">
    <property type="protein sequence ID" value="KAE9400100.1"/>
    <property type="molecule type" value="Genomic_DNA"/>
</dbReference>
<dbReference type="Pfam" id="PF20681">
    <property type="entry name" value="DUF6818"/>
    <property type="match status" value="1"/>
</dbReference>
<reference evidence="3" key="1">
    <citation type="journal article" date="2019" name="Environ. Microbiol.">
        <title>Fungal ecological strategies reflected in gene transcription - a case study of two litter decomposers.</title>
        <authorList>
            <person name="Barbi F."/>
            <person name="Kohler A."/>
            <person name="Barry K."/>
            <person name="Baskaran P."/>
            <person name="Daum C."/>
            <person name="Fauchery L."/>
            <person name="Ihrmark K."/>
            <person name="Kuo A."/>
            <person name="LaButti K."/>
            <person name="Lipzen A."/>
            <person name="Morin E."/>
            <person name="Grigoriev I.V."/>
            <person name="Henrissat B."/>
            <person name="Lindahl B."/>
            <person name="Martin F."/>
        </authorList>
    </citation>
    <scope>NUCLEOTIDE SEQUENCE</scope>
    <source>
        <strain evidence="3">JB14</strain>
    </source>
</reference>
<sequence length="287" mass="31863">MSEPSRNDYDTTRHDVHGNQYIRNVSGLSVSNLMAPELQPMHLTWHAHNMPHLNGGVPLHQDQYFWPSQNQASGSGEHFLPAPINPAQVPVPDDDDDNFPSIKNILTTTAHPRKGVDKSKNKKRKAPANNCDEPSEKRQRGYSAGAANYNSLDIQELLDLARELLPLGPKGWNSLADEYNCHVEEIGCPQWIARSLELKGFVKMTKPTGDVECPPHIEEAHEIKDLMNTKAGSHNLDDEDILDEVIEVDSDDGGNESDIENVPLCLKKKLSAKKAQEGPVACRMPSD</sequence>
<feature type="region of interest" description="Disordered" evidence="1">
    <location>
        <begin position="85"/>
        <end position="142"/>
    </location>
</feature>
<dbReference type="OrthoDB" id="99432at2759"/>
<evidence type="ECO:0000259" key="2">
    <source>
        <dbReference type="Pfam" id="PF20681"/>
    </source>
</evidence>
<gene>
    <name evidence="3" type="ORF">BT96DRAFT_993412</name>
</gene>
<evidence type="ECO:0000313" key="3">
    <source>
        <dbReference type="EMBL" id="KAE9400100.1"/>
    </source>
</evidence>
<feature type="domain" description="DUF6818" evidence="2">
    <location>
        <begin position="166"/>
        <end position="239"/>
    </location>
</feature>
<name>A0A6A4HQS1_9AGAR</name>
<dbReference type="Proteomes" id="UP000799118">
    <property type="component" value="Unassembled WGS sequence"/>
</dbReference>
<dbReference type="AlphaFoldDB" id="A0A6A4HQS1"/>
<dbReference type="PANTHER" id="PTHR34409">
    <property type="entry name" value="SET DOMAIN-CONTAINING PROTEIN"/>
    <property type="match status" value="1"/>
</dbReference>
<dbReference type="PANTHER" id="PTHR34409:SF1">
    <property type="entry name" value="MYB-LIKE DOMAIN-CONTAINING PROTEIN"/>
    <property type="match status" value="1"/>
</dbReference>
<protein>
    <recommendedName>
        <fullName evidence="2">DUF6818 domain-containing protein</fullName>
    </recommendedName>
</protein>